<proteinExistence type="predicted"/>
<comment type="caution">
    <text evidence="5">The sequence shown here is derived from an EMBL/GenBank/DDBJ whole genome shotgun (WGS) entry which is preliminary data.</text>
</comment>
<dbReference type="Gene3D" id="4.10.60.10">
    <property type="entry name" value="Zinc finger, CCHC-type"/>
    <property type="match status" value="1"/>
</dbReference>
<dbReference type="SUPFAM" id="SSF57756">
    <property type="entry name" value="Retrovirus zinc finger-like domains"/>
    <property type="match status" value="1"/>
</dbReference>
<dbReference type="Pfam" id="PF13976">
    <property type="entry name" value="gag_pre-integrs"/>
    <property type="match status" value="1"/>
</dbReference>
<dbReference type="SUPFAM" id="SSF56672">
    <property type="entry name" value="DNA/RNA polymerases"/>
    <property type="match status" value="1"/>
</dbReference>
<keyword evidence="1" id="KW-0863">Zinc-finger</keyword>
<evidence type="ECO:0000256" key="2">
    <source>
        <dbReference type="SAM" id="MobiDB-lite"/>
    </source>
</evidence>
<evidence type="ECO:0000313" key="5">
    <source>
        <dbReference type="EMBL" id="GEU59865.1"/>
    </source>
</evidence>
<accession>A0A6L2LI67</accession>
<dbReference type="InterPro" id="IPR001878">
    <property type="entry name" value="Znf_CCHC"/>
</dbReference>
<dbReference type="InterPro" id="IPR013103">
    <property type="entry name" value="RVT_2"/>
</dbReference>
<dbReference type="CDD" id="cd09272">
    <property type="entry name" value="RNase_HI_RT_Ty1"/>
    <property type="match status" value="1"/>
</dbReference>
<feature type="compositionally biased region" description="Basic residues" evidence="2">
    <location>
        <begin position="544"/>
        <end position="553"/>
    </location>
</feature>
<name>A0A6L2LI67_TANCI</name>
<dbReference type="InterPro" id="IPR036875">
    <property type="entry name" value="Znf_CCHC_sf"/>
</dbReference>
<feature type="region of interest" description="Disordered" evidence="2">
    <location>
        <begin position="528"/>
        <end position="553"/>
    </location>
</feature>
<evidence type="ECO:0000259" key="4">
    <source>
        <dbReference type="PROSITE" id="PS50994"/>
    </source>
</evidence>
<reference evidence="5" key="1">
    <citation type="journal article" date="2019" name="Sci. Rep.">
        <title>Draft genome of Tanacetum cinerariifolium, the natural source of mosquito coil.</title>
        <authorList>
            <person name="Yamashiro T."/>
            <person name="Shiraishi A."/>
            <person name="Satake H."/>
            <person name="Nakayama K."/>
        </authorList>
    </citation>
    <scope>NUCLEOTIDE SEQUENCE</scope>
</reference>
<organism evidence="5">
    <name type="scientific">Tanacetum cinerariifolium</name>
    <name type="common">Dalmatian daisy</name>
    <name type="synonym">Chrysanthemum cinerariifolium</name>
    <dbReference type="NCBI Taxonomy" id="118510"/>
    <lineage>
        <taxon>Eukaryota</taxon>
        <taxon>Viridiplantae</taxon>
        <taxon>Streptophyta</taxon>
        <taxon>Embryophyta</taxon>
        <taxon>Tracheophyta</taxon>
        <taxon>Spermatophyta</taxon>
        <taxon>Magnoliopsida</taxon>
        <taxon>eudicotyledons</taxon>
        <taxon>Gunneridae</taxon>
        <taxon>Pentapetalae</taxon>
        <taxon>asterids</taxon>
        <taxon>campanulids</taxon>
        <taxon>Asterales</taxon>
        <taxon>Asteraceae</taxon>
        <taxon>Asteroideae</taxon>
        <taxon>Anthemideae</taxon>
        <taxon>Anthemidinae</taxon>
        <taxon>Tanacetum</taxon>
    </lineage>
</organism>
<sequence>MESLSPQVVAAAKLLILNPNEFDLWRMRIELLAKKNELKARETLLMALPDKHQSKFNIHKDAKSLMEAIEKWFGSNKETKKKLICQLEILGESLFQEDINLKFLRSLPTEWRTHTLIWRNKADMEDQSLDNLFNNLKIYEAEVKSSSSPSHTTQNIAFVSSQNTDSTNESVSAVSSVSAASTKPSAFILPNVDNLSDVVIYSFFSRANGTTSIGFDMSKVECYNCHRRGHFARECRSPRDTKNKDTKRQIVPVETSTSNALVSKCNGVGSYDWSFQADEEPTNYVLMSSTYSSSTSSLGSDNENLLKLVHDKYKSSEGYHVVPPPYTRIFMPSKPDLGFNDAPTVSETVPNVLNVEPSTTKPTKELSQSTRPSAPIIEDWVSDSEDESKGKPMTTQKEPSFVQSTEHVKTPRTFVKPFEHTTQAKNLRKDIPKSRGHKHNWTRKACFVCISLNHLIKDCNYYEKKMVQKLVRNHAMRVNHQHSAKMTHPHTNRHVVPTTVLTRSRLVPLNAARPVTTAVPQTTVTRPRPVHHCFNKAPSPIRRSINHRPTPKHRNFYKTVTTVKVNKVNAVKDTKGNWVWKPKCTVLDHVSRLTRNPQQDLKDKGVIDSGCSRHTTRNISYLSDFKEINGGYVAFGGNPKGGKITGKGDLTCLFAKATLDESNLWHRRLGHINLKTMNKLVKGINREFSVPRTPQQNGIAERKNRTLIEAARTMLVDLLLPIPFWAKAVNSTCYVQNRVLVTKPHNKTPYELLLDHLGKFDWKADEGFLVGYSISSKAFRVFNCRTRIVQETLHINFLENQPNVSGSGPTWLFDIDTLTQSMNYQPVVAGNQPNHNAGIQENLDAGTVGKEAESFQQYVLLPLWSTGLKNLQNTDADTTFDVKEPEYEVHVSLRVRNLSDEFGDFSSNSTNRVNAASAPVTAVGPNSTNNTYSFNVAGPSDNAVSSTFKISGKSSFIDPSQYSADPNMHALEEIVNSDEKEDVGAEAEFSNLETSITVSLIPTTRVHKDHPVKQIIDLPKGKRAIGSKWVFRNKKDERGIVVRNKARLVAQGHTQEEGIDYKEVFAPVARIKAIRLFVAYASFMGFMVYQMDVKSAFLYGTIKEEVYVCQPPGFEDPDYPDKVYKVVKALHGLHQAPRAWYETLANYLLENVFKRERLIRPCSSRSKKKEDGIFISQDKYVVEISRKFDLTDRKSASTPIHTEKPLLKDPDVKKIFRYLKGKPHLGLWYPKDSPFNLVAYSDSDYSGASLDRKSTTGGCQFLGCRLISWQCKKHTVVATSSTEAEYVAAASCCAQVLWIQN</sequence>
<feature type="region of interest" description="Disordered" evidence="2">
    <location>
        <begin position="381"/>
        <end position="408"/>
    </location>
</feature>
<evidence type="ECO:0000259" key="3">
    <source>
        <dbReference type="PROSITE" id="PS50158"/>
    </source>
</evidence>
<dbReference type="InterPro" id="IPR025724">
    <property type="entry name" value="GAG-pre-integrase_dom"/>
</dbReference>
<dbReference type="GO" id="GO:0015074">
    <property type="term" value="P:DNA integration"/>
    <property type="evidence" value="ECO:0007669"/>
    <property type="project" value="InterPro"/>
</dbReference>
<dbReference type="InterPro" id="IPR001584">
    <property type="entry name" value="Integrase_cat-core"/>
</dbReference>
<evidence type="ECO:0000256" key="1">
    <source>
        <dbReference type="PROSITE-ProRule" id="PRU00047"/>
    </source>
</evidence>
<protein>
    <submittedName>
        <fullName evidence="5">Uncharacterized protein</fullName>
    </submittedName>
</protein>
<dbReference type="Pfam" id="PF07727">
    <property type="entry name" value="RVT_2"/>
    <property type="match status" value="1"/>
</dbReference>
<dbReference type="PANTHER" id="PTHR11439">
    <property type="entry name" value="GAG-POL-RELATED RETROTRANSPOSON"/>
    <property type="match status" value="1"/>
</dbReference>
<keyword evidence="1" id="KW-0479">Metal-binding</keyword>
<feature type="domain" description="CCHC-type" evidence="3">
    <location>
        <begin position="222"/>
        <end position="237"/>
    </location>
</feature>
<feature type="compositionally biased region" description="Polar residues" evidence="2">
    <location>
        <begin position="393"/>
        <end position="405"/>
    </location>
</feature>
<dbReference type="GO" id="GO:0003676">
    <property type="term" value="F:nucleic acid binding"/>
    <property type="evidence" value="ECO:0007669"/>
    <property type="project" value="InterPro"/>
</dbReference>
<dbReference type="InterPro" id="IPR012337">
    <property type="entry name" value="RNaseH-like_sf"/>
</dbReference>
<dbReference type="Pfam" id="PF25597">
    <property type="entry name" value="SH3_retrovirus"/>
    <property type="match status" value="1"/>
</dbReference>
<dbReference type="InterPro" id="IPR057670">
    <property type="entry name" value="SH3_retrovirus"/>
</dbReference>
<dbReference type="SUPFAM" id="SSF53098">
    <property type="entry name" value="Ribonuclease H-like"/>
    <property type="match status" value="1"/>
</dbReference>
<dbReference type="EMBL" id="BKCJ010004245">
    <property type="protein sequence ID" value="GEU59865.1"/>
    <property type="molecule type" value="Genomic_DNA"/>
</dbReference>
<dbReference type="Pfam" id="PF00098">
    <property type="entry name" value="zf-CCHC"/>
    <property type="match status" value="1"/>
</dbReference>
<dbReference type="PANTHER" id="PTHR11439:SF495">
    <property type="entry name" value="REVERSE TRANSCRIPTASE, RNA-DEPENDENT DNA POLYMERASE-RELATED"/>
    <property type="match status" value="1"/>
</dbReference>
<dbReference type="GO" id="GO:0008270">
    <property type="term" value="F:zinc ion binding"/>
    <property type="evidence" value="ECO:0007669"/>
    <property type="project" value="UniProtKB-KW"/>
</dbReference>
<dbReference type="PROSITE" id="PS50158">
    <property type="entry name" value="ZF_CCHC"/>
    <property type="match status" value="1"/>
</dbReference>
<gene>
    <name evidence="5" type="ORF">Tci_031843</name>
</gene>
<dbReference type="PROSITE" id="PS50994">
    <property type="entry name" value="INTEGRASE"/>
    <property type="match status" value="1"/>
</dbReference>
<keyword evidence="1" id="KW-0862">Zinc</keyword>
<feature type="domain" description="Integrase catalytic" evidence="4">
    <location>
        <begin position="683"/>
        <end position="757"/>
    </location>
</feature>
<dbReference type="Gene3D" id="3.30.420.10">
    <property type="entry name" value="Ribonuclease H-like superfamily/Ribonuclease H"/>
    <property type="match status" value="1"/>
</dbReference>
<dbReference type="InterPro" id="IPR036397">
    <property type="entry name" value="RNaseH_sf"/>
</dbReference>
<dbReference type="InterPro" id="IPR043502">
    <property type="entry name" value="DNA/RNA_pol_sf"/>
</dbReference>
<dbReference type="SMART" id="SM00343">
    <property type="entry name" value="ZnF_C2HC"/>
    <property type="match status" value="2"/>
</dbReference>